<reference evidence="1" key="1">
    <citation type="submission" date="2022-03" db="EMBL/GenBank/DDBJ databases">
        <authorList>
            <person name="Lindestad O."/>
        </authorList>
    </citation>
    <scope>NUCLEOTIDE SEQUENCE</scope>
</reference>
<protein>
    <submittedName>
        <fullName evidence="1">Jg20935 protein</fullName>
    </submittedName>
</protein>
<dbReference type="AlphaFoldDB" id="A0A8S4QQF6"/>
<gene>
    <name evidence="1" type="primary">jg20935</name>
    <name evidence="1" type="ORF">PAEG_LOCUS2916</name>
</gene>
<dbReference type="EMBL" id="CAKXAJ010009124">
    <property type="protein sequence ID" value="CAH2211070.1"/>
    <property type="molecule type" value="Genomic_DNA"/>
</dbReference>
<accession>A0A8S4QQF6</accession>
<sequence>GCETRGYVILCAARAEVRQRVRRAPAATAWSGALSAMQYYATVSAADRDQLDENIQWVSVEEIEERWQGAEISTLPDVPRLVGSGHSAGGVIGRTVGPSADAGLAQLWDPNPRPFDSESMITEHCASQPSKKKNL</sequence>
<organism evidence="1 2">
    <name type="scientific">Pararge aegeria aegeria</name>
    <dbReference type="NCBI Taxonomy" id="348720"/>
    <lineage>
        <taxon>Eukaryota</taxon>
        <taxon>Metazoa</taxon>
        <taxon>Ecdysozoa</taxon>
        <taxon>Arthropoda</taxon>
        <taxon>Hexapoda</taxon>
        <taxon>Insecta</taxon>
        <taxon>Pterygota</taxon>
        <taxon>Neoptera</taxon>
        <taxon>Endopterygota</taxon>
        <taxon>Lepidoptera</taxon>
        <taxon>Glossata</taxon>
        <taxon>Ditrysia</taxon>
        <taxon>Papilionoidea</taxon>
        <taxon>Nymphalidae</taxon>
        <taxon>Satyrinae</taxon>
        <taxon>Satyrini</taxon>
        <taxon>Parargina</taxon>
        <taxon>Pararge</taxon>
    </lineage>
</organism>
<keyword evidence="2" id="KW-1185">Reference proteome</keyword>
<evidence type="ECO:0000313" key="1">
    <source>
        <dbReference type="EMBL" id="CAH2211070.1"/>
    </source>
</evidence>
<dbReference type="OrthoDB" id="7383898at2759"/>
<dbReference type="Proteomes" id="UP000838756">
    <property type="component" value="Unassembled WGS sequence"/>
</dbReference>
<evidence type="ECO:0000313" key="2">
    <source>
        <dbReference type="Proteomes" id="UP000838756"/>
    </source>
</evidence>
<name>A0A8S4QQF6_9NEOP</name>
<feature type="non-terminal residue" evidence="1">
    <location>
        <position position="1"/>
    </location>
</feature>
<proteinExistence type="predicted"/>
<comment type="caution">
    <text evidence="1">The sequence shown here is derived from an EMBL/GenBank/DDBJ whole genome shotgun (WGS) entry which is preliminary data.</text>
</comment>